<comment type="caution">
    <text evidence="3">The sequence shown here is derived from an EMBL/GenBank/DDBJ whole genome shotgun (WGS) entry which is preliminary data.</text>
</comment>
<evidence type="ECO:0000313" key="4">
    <source>
        <dbReference type="Proteomes" id="UP000664277"/>
    </source>
</evidence>
<evidence type="ECO:0000256" key="2">
    <source>
        <dbReference type="SAM" id="Phobius"/>
    </source>
</evidence>
<feature type="compositionally biased region" description="Polar residues" evidence="1">
    <location>
        <begin position="1"/>
        <end position="10"/>
    </location>
</feature>
<organism evidence="3 4">
    <name type="scientific">Candidatus Obscuribacter phosphatis</name>
    <dbReference type="NCBI Taxonomy" id="1906157"/>
    <lineage>
        <taxon>Bacteria</taxon>
        <taxon>Bacillati</taxon>
        <taxon>Candidatus Melainabacteria</taxon>
        <taxon>Candidatus Obscuribacterales</taxon>
        <taxon>Candidatus Obscuribacteraceae</taxon>
        <taxon>Candidatus Obscuribacter</taxon>
    </lineage>
</organism>
<keyword evidence="2" id="KW-0812">Transmembrane</keyword>
<sequence length="638" mass="70419">MANSDETQGKASGEIEKPSARPDASAKQEEGGKHWLDYARDEGFEFGPANNPDSPKLIISGQELLAHTCSRILLGLLLFWSFLAGAWVAGTALHDPDTCWLMALGRYIFESQSIPSTDPFSYTFAELGRVGSAAVGALSGVELGHGSGALPGRNFVLYQWLSEVLFYVVTAYGGLLAVLMLTACCIVTAYLSLPLSVAVKRESNFLLAIVATLLGMLSASFHTLVRPEIFSFVFLSIYLQLIHHSRADYLTGGKKLFPIVLVAAPLMVLWANMHTGFTTAFSLVTACLLGAVGGAIFFKAENRNLVVLFTIALFGMAAASLINPYGIGLWLYIPELFFSRMNQFIVELSPLDPTKVIYWPYLALVVLYVVTFIRTIIWYRRDTGTNSPELRRRLLTEILISFLIGSIGIFNSFKTSRLIVFVALMLVAEVSALSGLRRLLAVKEEEPKPQIERNDKGEAIIKSQNHLKGFWWNFDHHTLDIWKAGGAGELAIVCFCALAGVSLIASRVVKPELPASSAAFQVPSQKAMTLATADERLRGRVFNDPQIGDVLIYRSPGKPKVFIDTRFDMYGDEHVLNYRAINECQNGFQQKLAALKVDWVILQPKAPLAKFIRQEAQAAKGWQILFEDETAFIAARKS</sequence>
<protein>
    <submittedName>
        <fullName evidence="3">Uncharacterized protein</fullName>
    </submittedName>
</protein>
<feature type="transmembrane region" description="Helical" evidence="2">
    <location>
        <begin position="164"/>
        <end position="193"/>
    </location>
</feature>
<gene>
    <name evidence="3" type="ORF">J0M35_13000</name>
</gene>
<keyword evidence="2" id="KW-1133">Transmembrane helix</keyword>
<evidence type="ECO:0000256" key="1">
    <source>
        <dbReference type="SAM" id="MobiDB-lite"/>
    </source>
</evidence>
<reference evidence="3" key="1">
    <citation type="submission" date="2021-02" db="EMBL/GenBank/DDBJ databases">
        <title>Genome-Resolved Metagenomics of a Microbial Community Performing Photosynthetic Biological Nutrient Removal.</title>
        <authorList>
            <person name="Mcdaniel E.A."/>
        </authorList>
    </citation>
    <scope>NUCLEOTIDE SEQUENCE</scope>
    <source>
        <strain evidence="3">UWPOB_OBS1</strain>
    </source>
</reference>
<feature type="transmembrane region" description="Helical" evidence="2">
    <location>
        <begin position="279"/>
        <end position="298"/>
    </location>
</feature>
<dbReference type="AlphaFoldDB" id="A0A8J7PJ05"/>
<feature type="transmembrane region" description="Helical" evidence="2">
    <location>
        <begin position="394"/>
        <end position="413"/>
    </location>
</feature>
<dbReference type="Proteomes" id="UP000664277">
    <property type="component" value="Unassembled WGS sequence"/>
</dbReference>
<feature type="region of interest" description="Disordered" evidence="1">
    <location>
        <begin position="1"/>
        <end position="32"/>
    </location>
</feature>
<feature type="transmembrane region" description="Helical" evidence="2">
    <location>
        <begin position="72"/>
        <end position="93"/>
    </location>
</feature>
<feature type="compositionally biased region" description="Basic and acidic residues" evidence="1">
    <location>
        <begin position="13"/>
        <end position="32"/>
    </location>
</feature>
<dbReference type="EMBL" id="JAFLCK010000018">
    <property type="protein sequence ID" value="MBN8661278.1"/>
    <property type="molecule type" value="Genomic_DNA"/>
</dbReference>
<name>A0A8J7PJ05_9BACT</name>
<evidence type="ECO:0000313" key="3">
    <source>
        <dbReference type="EMBL" id="MBN8661278.1"/>
    </source>
</evidence>
<proteinExistence type="predicted"/>
<feature type="transmembrane region" description="Helical" evidence="2">
    <location>
        <begin position="205"/>
        <end position="223"/>
    </location>
</feature>
<feature type="transmembrane region" description="Helical" evidence="2">
    <location>
        <begin position="356"/>
        <end position="373"/>
    </location>
</feature>
<feature type="transmembrane region" description="Helical" evidence="2">
    <location>
        <begin position="305"/>
        <end position="333"/>
    </location>
</feature>
<keyword evidence="2" id="KW-0472">Membrane</keyword>
<accession>A0A8J7PJ05</accession>